<protein>
    <submittedName>
        <fullName evidence="7">30S ribosomal protein S20</fullName>
    </submittedName>
</protein>
<organism evidence="7 8">
    <name type="scientific">Monoraphidium neglectum</name>
    <dbReference type="NCBI Taxonomy" id="145388"/>
    <lineage>
        <taxon>Eukaryota</taxon>
        <taxon>Viridiplantae</taxon>
        <taxon>Chlorophyta</taxon>
        <taxon>core chlorophytes</taxon>
        <taxon>Chlorophyceae</taxon>
        <taxon>CS clade</taxon>
        <taxon>Sphaeropleales</taxon>
        <taxon>Selenastraceae</taxon>
        <taxon>Monoraphidium</taxon>
    </lineage>
</organism>
<evidence type="ECO:0000256" key="6">
    <source>
        <dbReference type="SAM" id="MobiDB-lite"/>
    </source>
</evidence>
<dbReference type="STRING" id="145388.A0A0D2LJB9"/>
<gene>
    <name evidence="7" type="ORF">MNEG_1426</name>
</gene>
<dbReference type="Proteomes" id="UP000054498">
    <property type="component" value="Unassembled WGS sequence"/>
</dbReference>
<dbReference type="SUPFAM" id="SSF46992">
    <property type="entry name" value="Ribosomal protein S20"/>
    <property type="match status" value="1"/>
</dbReference>
<dbReference type="GO" id="GO:0070181">
    <property type="term" value="F:small ribosomal subunit rRNA binding"/>
    <property type="evidence" value="ECO:0007669"/>
    <property type="project" value="TreeGrafter"/>
</dbReference>
<dbReference type="RefSeq" id="XP_013905543.1">
    <property type="nucleotide sequence ID" value="XM_014050089.1"/>
</dbReference>
<dbReference type="InterPro" id="IPR002583">
    <property type="entry name" value="Ribosomal_bS20"/>
</dbReference>
<dbReference type="PANTHER" id="PTHR33398">
    <property type="entry name" value="30S RIBOSOMAL PROTEIN S20"/>
    <property type="match status" value="1"/>
</dbReference>
<proteinExistence type="inferred from homology"/>
<dbReference type="KEGG" id="mng:MNEG_1426"/>
<name>A0A0D2LJB9_9CHLO</name>
<keyword evidence="4 7" id="KW-0689">Ribosomal protein</keyword>
<dbReference type="NCBIfam" id="TIGR00029">
    <property type="entry name" value="S20"/>
    <property type="match status" value="1"/>
</dbReference>
<evidence type="ECO:0000256" key="3">
    <source>
        <dbReference type="ARBA" id="ARBA00022884"/>
    </source>
</evidence>
<dbReference type="Gene3D" id="1.20.58.110">
    <property type="entry name" value="Ribosomal protein S20"/>
    <property type="match status" value="1"/>
</dbReference>
<keyword evidence="2" id="KW-0699">rRNA-binding</keyword>
<keyword evidence="8" id="KW-1185">Reference proteome</keyword>
<evidence type="ECO:0000256" key="2">
    <source>
        <dbReference type="ARBA" id="ARBA00022730"/>
    </source>
</evidence>
<evidence type="ECO:0000256" key="1">
    <source>
        <dbReference type="ARBA" id="ARBA00007634"/>
    </source>
</evidence>
<keyword evidence="5" id="KW-0687">Ribonucleoprotein</keyword>
<dbReference type="GO" id="GO:0015935">
    <property type="term" value="C:small ribosomal subunit"/>
    <property type="evidence" value="ECO:0007669"/>
    <property type="project" value="TreeGrafter"/>
</dbReference>
<evidence type="ECO:0000256" key="4">
    <source>
        <dbReference type="ARBA" id="ARBA00022980"/>
    </source>
</evidence>
<sequence>MLAKASSSMRMTGLAPRVSPAAVVAPSRRSAVQVVAAEAQNKKRTPQPVKRAQLAEERRMSNKGRKSAIATRIKKVLKLSETLVKAPEGAAEQVPALEKLVAEAYKEIDTAAVKGVIHANTAARRKARVARYKQQVLISAGLYTPAPEQPGFAFYQRVQAAKAKAAGAAN</sequence>
<dbReference type="HAMAP" id="MF_00500">
    <property type="entry name" value="Ribosomal_bS20"/>
    <property type="match status" value="1"/>
</dbReference>
<evidence type="ECO:0000313" key="8">
    <source>
        <dbReference type="Proteomes" id="UP000054498"/>
    </source>
</evidence>
<reference evidence="7 8" key="1">
    <citation type="journal article" date="2013" name="BMC Genomics">
        <title>Reconstruction of the lipid metabolism for the microalga Monoraphidium neglectum from its genome sequence reveals characteristics suitable for biofuel production.</title>
        <authorList>
            <person name="Bogen C."/>
            <person name="Al-Dilaimi A."/>
            <person name="Albersmeier A."/>
            <person name="Wichmann J."/>
            <person name="Grundmann M."/>
            <person name="Rupp O."/>
            <person name="Lauersen K.J."/>
            <person name="Blifernez-Klassen O."/>
            <person name="Kalinowski J."/>
            <person name="Goesmann A."/>
            <person name="Mussgnug J.H."/>
            <person name="Kruse O."/>
        </authorList>
    </citation>
    <scope>NUCLEOTIDE SEQUENCE [LARGE SCALE GENOMIC DNA]</scope>
    <source>
        <strain evidence="7 8">SAG 48.87</strain>
    </source>
</reference>
<dbReference type="OrthoDB" id="4825at2759"/>
<dbReference type="AlphaFoldDB" id="A0A0D2LJB9"/>
<comment type="similarity">
    <text evidence="1">Belongs to the bacterial ribosomal protein bS20 family.</text>
</comment>
<dbReference type="Pfam" id="PF01649">
    <property type="entry name" value="Ribosomal_S20p"/>
    <property type="match status" value="1"/>
</dbReference>
<evidence type="ECO:0000256" key="5">
    <source>
        <dbReference type="ARBA" id="ARBA00023274"/>
    </source>
</evidence>
<dbReference type="GO" id="GO:0003735">
    <property type="term" value="F:structural constituent of ribosome"/>
    <property type="evidence" value="ECO:0007669"/>
    <property type="project" value="InterPro"/>
</dbReference>
<dbReference type="InterPro" id="IPR036510">
    <property type="entry name" value="Ribosomal_bS20_sf"/>
</dbReference>
<feature type="compositionally biased region" description="Polar residues" evidence="6">
    <location>
        <begin position="1"/>
        <end position="10"/>
    </location>
</feature>
<feature type="region of interest" description="Disordered" evidence="6">
    <location>
        <begin position="37"/>
        <end position="67"/>
    </location>
</feature>
<feature type="region of interest" description="Disordered" evidence="6">
    <location>
        <begin position="1"/>
        <end position="20"/>
    </location>
</feature>
<dbReference type="GO" id="GO:0006412">
    <property type="term" value="P:translation"/>
    <property type="evidence" value="ECO:0007669"/>
    <property type="project" value="InterPro"/>
</dbReference>
<keyword evidence="3" id="KW-0694">RNA-binding</keyword>
<dbReference type="GeneID" id="25731804"/>
<dbReference type="PANTHER" id="PTHR33398:SF1">
    <property type="entry name" value="SMALL RIBOSOMAL SUBUNIT PROTEIN BS20C"/>
    <property type="match status" value="1"/>
</dbReference>
<accession>A0A0D2LJB9</accession>
<dbReference type="EMBL" id="KK100361">
    <property type="protein sequence ID" value="KIZ06524.1"/>
    <property type="molecule type" value="Genomic_DNA"/>
</dbReference>
<evidence type="ECO:0000313" key="7">
    <source>
        <dbReference type="EMBL" id="KIZ06524.1"/>
    </source>
</evidence>